<protein>
    <submittedName>
        <fullName evidence="1">Uncharacterized protein</fullName>
    </submittedName>
</protein>
<dbReference type="EMBL" id="JADCTT010000005">
    <property type="protein sequence ID" value="KAF9752409.1"/>
    <property type="molecule type" value="Genomic_DNA"/>
</dbReference>
<proteinExistence type="predicted"/>
<evidence type="ECO:0000313" key="2">
    <source>
        <dbReference type="Proteomes" id="UP000616885"/>
    </source>
</evidence>
<dbReference type="AlphaFoldDB" id="A0A8H7TPV2"/>
<name>A0A8H7TPV2_BIOOC</name>
<organism evidence="1 2">
    <name type="scientific">Bionectria ochroleuca</name>
    <name type="common">Gliocladium roseum</name>
    <dbReference type="NCBI Taxonomy" id="29856"/>
    <lineage>
        <taxon>Eukaryota</taxon>
        <taxon>Fungi</taxon>
        <taxon>Dikarya</taxon>
        <taxon>Ascomycota</taxon>
        <taxon>Pezizomycotina</taxon>
        <taxon>Sordariomycetes</taxon>
        <taxon>Hypocreomycetidae</taxon>
        <taxon>Hypocreales</taxon>
        <taxon>Bionectriaceae</taxon>
        <taxon>Clonostachys</taxon>
    </lineage>
</organism>
<evidence type="ECO:0000313" key="1">
    <source>
        <dbReference type="EMBL" id="KAF9752409.1"/>
    </source>
</evidence>
<accession>A0A8H7TPV2</accession>
<dbReference type="Proteomes" id="UP000616885">
    <property type="component" value="Unassembled WGS sequence"/>
</dbReference>
<reference evidence="1" key="1">
    <citation type="submission" date="2020-10" db="EMBL/GenBank/DDBJ databases">
        <title>High-Quality Genome Resource of Clonostachys rosea strain S41 by Oxford Nanopore Long-Read Sequencing.</title>
        <authorList>
            <person name="Wang H."/>
        </authorList>
    </citation>
    <scope>NUCLEOTIDE SEQUENCE</scope>
    <source>
        <strain evidence="1">S41</strain>
    </source>
</reference>
<gene>
    <name evidence="1" type="ORF">IM811_014203</name>
</gene>
<comment type="caution">
    <text evidence="1">The sequence shown here is derived from an EMBL/GenBank/DDBJ whole genome shotgun (WGS) entry which is preliminary data.</text>
</comment>
<sequence length="136" mass="15432">MLDAPWTTQAYVCRQFLQTKNRTHCRRYFLGQNCGLCAWLIRDNATIDVELRGRHNAEFLPVFRLIGCLICTIRIANPTGGSMRLSSVRSSLLVAKQPKIFFSFLHHPRVFLLPAKAAAAGNRSRVFKSGEEYGVF</sequence>